<dbReference type="Proteomes" id="UP000826271">
    <property type="component" value="Unassembled WGS sequence"/>
</dbReference>
<accession>A0AAV6YAW2</accession>
<proteinExistence type="predicted"/>
<keyword evidence="1" id="KW-1133">Transmembrane helix</keyword>
<dbReference type="InterPro" id="IPR040339">
    <property type="entry name" value="At1g16860-like"/>
</dbReference>
<dbReference type="AlphaFoldDB" id="A0AAV6YAW2"/>
<sequence length="286" mass="31656">MSMSNVAKTCHQHHRHSHCRSPIPPVAICILVSLFLVGLCVSTFILIVIHNAVFFILLLCISTLVAAFLLWNSRNAAVLFFLHSFPESDLSLATHGQLVKITGVVSCGNVSLESSYEKVGQCVYTSTLLYERRNLCLKPSNVKDLCLLWRLAYSERLSTDFYITDLKSGIRALVKAGQDSEVIPLITESKLIETTGKRRDLSADFRKWLRDKNLSAEARLLCLEEGYIKEGSCVSVIGVLHKSKDAVMIVQPHEVISTGCLWSKLLLPADVEGVIIGTLKTADPTN</sequence>
<dbReference type="PANTHER" id="PTHR33709">
    <property type="entry name" value="OSJNBA0035M09.9 PROTEIN"/>
    <property type="match status" value="1"/>
</dbReference>
<dbReference type="PANTHER" id="PTHR33709:SF20">
    <property type="entry name" value="OS04G0541900 PROTEIN"/>
    <property type="match status" value="1"/>
</dbReference>
<name>A0AAV6YAW2_9LAMI</name>
<protein>
    <submittedName>
        <fullName evidence="2">Uncharacterized protein</fullName>
    </submittedName>
</protein>
<feature type="transmembrane region" description="Helical" evidence="1">
    <location>
        <begin position="25"/>
        <end position="47"/>
    </location>
</feature>
<keyword evidence="3" id="KW-1185">Reference proteome</keyword>
<dbReference type="EMBL" id="WHWC01000001">
    <property type="protein sequence ID" value="KAG8391979.1"/>
    <property type="molecule type" value="Genomic_DNA"/>
</dbReference>
<feature type="transmembrane region" description="Helical" evidence="1">
    <location>
        <begin position="53"/>
        <end position="71"/>
    </location>
</feature>
<comment type="caution">
    <text evidence="2">The sequence shown here is derived from an EMBL/GenBank/DDBJ whole genome shotgun (WGS) entry which is preliminary data.</text>
</comment>
<evidence type="ECO:0000256" key="1">
    <source>
        <dbReference type="SAM" id="Phobius"/>
    </source>
</evidence>
<organism evidence="2 3">
    <name type="scientific">Buddleja alternifolia</name>
    <dbReference type="NCBI Taxonomy" id="168488"/>
    <lineage>
        <taxon>Eukaryota</taxon>
        <taxon>Viridiplantae</taxon>
        <taxon>Streptophyta</taxon>
        <taxon>Embryophyta</taxon>
        <taxon>Tracheophyta</taxon>
        <taxon>Spermatophyta</taxon>
        <taxon>Magnoliopsida</taxon>
        <taxon>eudicotyledons</taxon>
        <taxon>Gunneridae</taxon>
        <taxon>Pentapetalae</taxon>
        <taxon>asterids</taxon>
        <taxon>lamiids</taxon>
        <taxon>Lamiales</taxon>
        <taxon>Scrophulariaceae</taxon>
        <taxon>Buddlejeae</taxon>
        <taxon>Buddleja</taxon>
    </lineage>
</organism>
<evidence type="ECO:0000313" key="3">
    <source>
        <dbReference type="Proteomes" id="UP000826271"/>
    </source>
</evidence>
<gene>
    <name evidence="2" type="ORF">BUALT_Bualt01G0243700</name>
</gene>
<reference evidence="2" key="1">
    <citation type="submission" date="2019-10" db="EMBL/GenBank/DDBJ databases">
        <authorList>
            <person name="Zhang R."/>
            <person name="Pan Y."/>
            <person name="Wang J."/>
            <person name="Ma R."/>
            <person name="Yu S."/>
        </authorList>
    </citation>
    <scope>NUCLEOTIDE SEQUENCE</scope>
    <source>
        <strain evidence="2">LA-IB0</strain>
        <tissue evidence="2">Leaf</tissue>
    </source>
</reference>
<evidence type="ECO:0000313" key="2">
    <source>
        <dbReference type="EMBL" id="KAG8391979.1"/>
    </source>
</evidence>
<keyword evidence="1" id="KW-0472">Membrane</keyword>
<keyword evidence="1" id="KW-0812">Transmembrane</keyword>